<feature type="compositionally biased region" description="Basic and acidic residues" evidence="1">
    <location>
        <begin position="74"/>
        <end position="85"/>
    </location>
</feature>
<feature type="region of interest" description="Disordered" evidence="1">
    <location>
        <begin position="47"/>
        <end position="87"/>
    </location>
</feature>
<dbReference type="InterPro" id="IPR025330">
    <property type="entry name" value="DUF4236"/>
</dbReference>
<dbReference type="Pfam" id="PF14020">
    <property type="entry name" value="DUF4236"/>
    <property type="match status" value="1"/>
</dbReference>
<keyword evidence="2" id="KW-0812">Transmembrane</keyword>
<evidence type="ECO:0000313" key="4">
    <source>
        <dbReference type="EMBL" id="CAB5021582.1"/>
    </source>
</evidence>
<dbReference type="EMBL" id="CAFBPD010000268">
    <property type="protein sequence ID" value="CAB5021582.1"/>
    <property type="molecule type" value="Genomic_DNA"/>
</dbReference>
<feature type="transmembrane region" description="Helical" evidence="2">
    <location>
        <begin position="92"/>
        <end position="111"/>
    </location>
</feature>
<dbReference type="AlphaFoldDB" id="A0A6J7R350"/>
<evidence type="ECO:0000256" key="1">
    <source>
        <dbReference type="SAM" id="MobiDB-lite"/>
    </source>
</evidence>
<reference evidence="4" key="1">
    <citation type="submission" date="2020-05" db="EMBL/GenBank/DDBJ databases">
        <authorList>
            <person name="Chiriac C."/>
            <person name="Salcher M."/>
            <person name="Ghai R."/>
            <person name="Kavagutti S V."/>
        </authorList>
    </citation>
    <scope>NUCLEOTIDE SEQUENCE</scope>
</reference>
<evidence type="ECO:0000256" key="2">
    <source>
        <dbReference type="SAM" id="Phobius"/>
    </source>
</evidence>
<keyword evidence="2" id="KW-0472">Membrane</keyword>
<accession>A0A6J7R350</accession>
<keyword evidence="2" id="KW-1133">Transmembrane helix</keyword>
<name>A0A6J7R350_9ZZZZ</name>
<protein>
    <submittedName>
        <fullName evidence="4">Unannotated protein</fullName>
    </submittedName>
</protein>
<proteinExistence type="predicted"/>
<evidence type="ECO:0000259" key="3">
    <source>
        <dbReference type="Pfam" id="PF14020"/>
    </source>
</evidence>
<feature type="domain" description="DUF4236" evidence="3">
    <location>
        <begin position="3"/>
        <end position="56"/>
    </location>
</feature>
<gene>
    <name evidence="4" type="ORF">UFOPK4061_01429</name>
</gene>
<organism evidence="4">
    <name type="scientific">freshwater metagenome</name>
    <dbReference type="NCBI Taxonomy" id="449393"/>
    <lineage>
        <taxon>unclassified sequences</taxon>
        <taxon>metagenomes</taxon>
        <taxon>ecological metagenomes</taxon>
    </lineage>
</organism>
<sequence>MALRFRRSAKFGPFRLTATKSGLAASVGAPGARVSVNTKGQVRRTIGIPGSGLYDTELVNPRGPRAAQAPADSRSSRAESPLERRSRGKGTVVLVAVMALVIIGQAIALGSR</sequence>